<protein>
    <submittedName>
        <fullName evidence="3">Uncharacterized protein</fullName>
    </submittedName>
</protein>
<feature type="compositionally biased region" description="Basic and acidic residues" evidence="2">
    <location>
        <begin position="1"/>
        <end position="16"/>
    </location>
</feature>
<accession>X6P835</accession>
<evidence type="ECO:0000313" key="3">
    <source>
        <dbReference type="EMBL" id="ETO33792.1"/>
    </source>
</evidence>
<gene>
    <name evidence="3" type="ORF">RFI_03311</name>
</gene>
<evidence type="ECO:0000313" key="4">
    <source>
        <dbReference type="Proteomes" id="UP000023152"/>
    </source>
</evidence>
<reference evidence="3 4" key="1">
    <citation type="journal article" date="2013" name="Curr. Biol.">
        <title>The Genome of the Foraminiferan Reticulomyxa filosa.</title>
        <authorList>
            <person name="Glockner G."/>
            <person name="Hulsmann N."/>
            <person name="Schleicher M."/>
            <person name="Noegel A.A."/>
            <person name="Eichinger L."/>
            <person name="Gallinger C."/>
            <person name="Pawlowski J."/>
            <person name="Sierra R."/>
            <person name="Euteneuer U."/>
            <person name="Pillet L."/>
            <person name="Moustafa A."/>
            <person name="Platzer M."/>
            <person name="Groth M."/>
            <person name="Szafranski K."/>
            <person name="Schliwa M."/>
        </authorList>
    </citation>
    <scope>NUCLEOTIDE SEQUENCE [LARGE SCALE GENOMIC DNA]</scope>
</reference>
<keyword evidence="1" id="KW-0175">Coiled coil</keyword>
<comment type="caution">
    <text evidence="3">The sequence shown here is derived from an EMBL/GenBank/DDBJ whole genome shotgun (WGS) entry which is preliminary data.</text>
</comment>
<dbReference type="AlphaFoldDB" id="X6P835"/>
<sequence length="131" mass="15235">MTGVHGEKSGDADNNKDRKKPSGIISPWTTKTSNLRSEMEAEGYREQEKKEVFMVRQEQQRVYDEIRIVKMKLQWSKQKGRGNNHIRAEMQNADKMKAKNEQLTKNIELKDAQIGTLSKQLQQLEFINNTV</sequence>
<feature type="coiled-coil region" evidence="1">
    <location>
        <begin position="86"/>
        <end position="113"/>
    </location>
</feature>
<proteinExistence type="predicted"/>
<name>X6P835_RETFI</name>
<organism evidence="3 4">
    <name type="scientific">Reticulomyxa filosa</name>
    <dbReference type="NCBI Taxonomy" id="46433"/>
    <lineage>
        <taxon>Eukaryota</taxon>
        <taxon>Sar</taxon>
        <taxon>Rhizaria</taxon>
        <taxon>Retaria</taxon>
        <taxon>Foraminifera</taxon>
        <taxon>Monothalamids</taxon>
        <taxon>Reticulomyxidae</taxon>
        <taxon>Reticulomyxa</taxon>
    </lineage>
</organism>
<dbReference type="EMBL" id="ASPP01003134">
    <property type="protein sequence ID" value="ETO33792.1"/>
    <property type="molecule type" value="Genomic_DNA"/>
</dbReference>
<keyword evidence="4" id="KW-1185">Reference proteome</keyword>
<evidence type="ECO:0000256" key="1">
    <source>
        <dbReference type="SAM" id="Coils"/>
    </source>
</evidence>
<feature type="region of interest" description="Disordered" evidence="2">
    <location>
        <begin position="1"/>
        <end position="46"/>
    </location>
</feature>
<evidence type="ECO:0000256" key="2">
    <source>
        <dbReference type="SAM" id="MobiDB-lite"/>
    </source>
</evidence>
<dbReference type="Proteomes" id="UP000023152">
    <property type="component" value="Unassembled WGS sequence"/>
</dbReference>
<feature type="compositionally biased region" description="Polar residues" evidence="2">
    <location>
        <begin position="27"/>
        <end position="36"/>
    </location>
</feature>
<feature type="compositionally biased region" description="Basic and acidic residues" evidence="2">
    <location>
        <begin position="37"/>
        <end position="46"/>
    </location>
</feature>